<evidence type="ECO:0000313" key="4">
    <source>
        <dbReference type="Proteomes" id="UP001050975"/>
    </source>
</evidence>
<name>A0AAV3XHU7_9CYAN</name>
<feature type="transmembrane region" description="Helical" evidence="2">
    <location>
        <begin position="60"/>
        <end position="78"/>
    </location>
</feature>
<protein>
    <recommendedName>
        <fullName evidence="5">Phosphate ABC transporter permease</fullName>
    </recommendedName>
</protein>
<keyword evidence="2" id="KW-1133">Transmembrane helix</keyword>
<reference evidence="3" key="1">
    <citation type="submission" date="2019-10" db="EMBL/GenBank/DDBJ databases">
        <title>Draft genome sequece of Microseira wollei NIES-4236.</title>
        <authorList>
            <person name="Yamaguchi H."/>
            <person name="Suzuki S."/>
            <person name="Kawachi M."/>
        </authorList>
    </citation>
    <scope>NUCLEOTIDE SEQUENCE</scope>
    <source>
        <strain evidence="3">NIES-4236</strain>
    </source>
</reference>
<keyword evidence="2" id="KW-0812">Transmembrane</keyword>
<feature type="region of interest" description="Disordered" evidence="1">
    <location>
        <begin position="206"/>
        <end position="243"/>
    </location>
</feature>
<dbReference type="Proteomes" id="UP001050975">
    <property type="component" value="Unassembled WGS sequence"/>
</dbReference>
<comment type="caution">
    <text evidence="3">The sequence shown here is derived from an EMBL/GenBank/DDBJ whole genome shotgun (WGS) entry which is preliminary data.</text>
</comment>
<dbReference type="RefSeq" id="WP_226587830.1">
    <property type="nucleotide sequence ID" value="NZ_BLAY01000124.1"/>
</dbReference>
<sequence>MLIPLTREKFEQLIPLIATGSQYKYSWGKPRDVVLRLLISAGIPLLLYLLHFALPDFEGLISVLGIIAGLYVLWEPILRSSLKNAECRRYKYSGFWRGEVLDAYVSDEVVGKQLTTNKRGELMVVEDRQKQLNLEVGDETGFSTGLQVPLRREYKGIRRGQIAEMMVMSNRPDLSRISKVSDIFIPDLDLWVSDYPYLRRDEFADISRELQPAPEREREPRRGKRFSQDAAPKRRPRTTQEDW</sequence>
<accession>A0AAV3XHU7</accession>
<feature type="compositionally biased region" description="Basic and acidic residues" evidence="1">
    <location>
        <begin position="206"/>
        <end position="220"/>
    </location>
</feature>
<proteinExistence type="predicted"/>
<gene>
    <name evidence="3" type="ORF">MiSe_62920</name>
</gene>
<dbReference type="AlphaFoldDB" id="A0AAV3XHU7"/>
<keyword evidence="4" id="KW-1185">Reference proteome</keyword>
<evidence type="ECO:0000256" key="2">
    <source>
        <dbReference type="SAM" id="Phobius"/>
    </source>
</evidence>
<feature type="transmembrane region" description="Helical" evidence="2">
    <location>
        <begin position="33"/>
        <end position="54"/>
    </location>
</feature>
<evidence type="ECO:0008006" key="5">
    <source>
        <dbReference type="Google" id="ProtNLM"/>
    </source>
</evidence>
<dbReference type="EMBL" id="BLAY01000124">
    <property type="protein sequence ID" value="GET41480.1"/>
    <property type="molecule type" value="Genomic_DNA"/>
</dbReference>
<organism evidence="3 4">
    <name type="scientific">Microseira wollei NIES-4236</name>
    <dbReference type="NCBI Taxonomy" id="2530354"/>
    <lineage>
        <taxon>Bacteria</taxon>
        <taxon>Bacillati</taxon>
        <taxon>Cyanobacteriota</taxon>
        <taxon>Cyanophyceae</taxon>
        <taxon>Oscillatoriophycideae</taxon>
        <taxon>Aerosakkonematales</taxon>
        <taxon>Aerosakkonemataceae</taxon>
        <taxon>Microseira</taxon>
    </lineage>
</organism>
<keyword evidence="2" id="KW-0472">Membrane</keyword>
<evidence type="ECO:0000256" key="1">
    <source>
        <dbReference type="SAM" id="MobiDB-lite"/>
    </source>
</evidence>
<evidence type="ECO:0000313" key="3">
    <source>
        <dbReference type="EMBL" id="GET41480.1"/>
    </source>
</evidence>